<reference evidence="2 3" key="1">
    <citation type="submission" date="2021-11" db="EMBL/GenBank/DDBJ databases">
        <authorList>
            <person name="Islam A."/>
            <person name="Islam S."/>
            <person name="Flora M.S."/>
            <person name="Rahman M."/>
            <person name="Ziaur R.M."/>
            <person name="Epstein J.H."/>
            <person name="Hassan M."/>
            <person name="Klassen M."/>
            <person name="Woodard K."/>
            <person name="Webb A."/>
            <person name="Webby R.J."/>
            <person name="El Zowalaty M.E."/>
        </authorList>
    </citation>
    <scope>NUCLEOTIDE SEQUENCE [LARGE SCALE GENOMIC DNA]</scope>
    <source>
        <strain evidence="2">Pbs1</strain>
    </source>
</reference>
<comment type="caution">
    <text evidence="2">The sequence shown here is derived from an EMBL/GenBank/DDBJ whole genome shotgun (WGS) entry which is preliminary data.</text>
</comment>
<name>A0ABN8CMX5_9STRA</name>
<sequence>MIQPRHEAVEQRLTRTQTSVVQRIPIHNEAIEPSFPHTQTSVKQWFSIPTEAAKRRIPYTTSEAVNDDFPPLIDENARTMGPSVNEMVVTEPPLLAEGMSSSSVSDVPVSRIGSRRKKRRK</sequence>
<protein>
    <submittedName>
        <fullName evidence="2">Uncharacterized protein</fullName>
    </submittedName>
</protein>
<accession>A0ABN8CMX5</accession>
<evidence type="ECO:0000256" key="1">
    <source>
        <dbReference type="SAM" id="MobiDB-lite"/>
    </source>
</evidence>
<evidence type="ECO:0000313" key="3">
    <source>
        <dbReference type="Proteomes" id="UP001158986"/>
    </source>
</evidence>
<proteinExistence type="predicted"/>
<keyword evidence="3" id="KW-1185">Reference proteome</keyword>
<organism evidence="2 3">
    <name type="scientific">Peronospora belbahrii</name>
    <dbReference type="NCBI Taxonomy" id="622444"/>
    <lineage>
        <taxon>Eukaryota</taxon>
        <taxon>Sar</taxon>
        <taxon>Stramenopiles</taxon>
        <taxon>Oomycota</taxon>
        <taxon>Peronosporomycetes</taxon>
        <taxon>Peronosporales</taxon>
        <taxon>Peronosporaceae</taxon>
        <taxon>Peronospora</taxon>
    </lineage>
</organism>
<dbReference type="Proteomes" id="UP001158986">
    <property type="component" value="Unassembled WGS sequence"/>
</dbReference>
<dbReference type="EMBL" id="CAKLCB010000016">
    <property type="protein sequence ID" value="CAH0513636.1"/>
    <property type="molecule type" value="Genomic_DNA"/>
</dbReference>
<feature type="compositionally biased region" description="Low complexity" evidence="1">
    <location>
        <begin position="100"/>
        <end position="110"/>
    </location>
</feature>
<evidence type="ECO:0000313" key="2">
    <source>
        <dbReference type="EMBL" id="CAH0513636.1"/>
    </source>
</evidence>
<gene>
    <name evidence="2" type="ORF">PBS001_LOCUS443</name>
</gene>
<feature type="region of interest" description="Disordered" evidence="1">
    <location>
        <begin position="64"/>
        <end position="121"/>
    </location>
</feature>